<reference evidence="1 2" key="1">
    <citation type="journal article" date="2018" name="Nat. Ecol. Evol.">
        <title>Shark genomes provide insights into elasmobranch evolution and the origin of vertebrates.</title>
        <authorList>
            <person name="Hara Y"/>
            <person name="Yamaguchi K"/>
            <person name="Onimaru K"/>
            <person name="Kadota M"/>
            <person name="Koyanagi M"/>
            <person name="Keeley SD"/>
            <person name="Tatsumi K"/>
            <person name="Tanaka K"/>
            <person name="Motone F"/>
            <person name="Kageyama Y"/>
            <person name="Nozu R"/>
            <person name="Adachi N"/>
            <person name="Nishimura O"/>
            <person name="Nakagawa R"/>
            <person name="Tanegashima C"/>
            <person name="Kiyatake I"/>
            <person name="Matsumoto R"/>
            <person name="Murakumo K"/>
            <person name="Nishida K"/>
            <person name="Terakita A"/>
            <person name="Kuratani S"/>
            <person name="Sato K"/>
            <person name="Hyodo S Kuraku.S."/>
        </authorList>
    </citation>
    <scope>NUCLEOTIDE SEQUENCE [LARGE SCALE GENOMIC DNA]</scope>
</reference>
<dbReference type="EMBL" id="BFAA01004261">
    <property type="protein sequence ID" value="GCB66154.1"/>
    <property type="molecule type" value="Genomic_DNA"/>
</dbReference>
<gene>
    <name evidence="1" type="ORF">scyTo_0010059</name>
</gene>
<sequence>MPLRGGVTGFRGSPRVAAESVCECRCSAAAPVTHPNDMGNCCKKAKNKESIQELGEQKDTKERNNEEILYATIEHSNPSAPNEQNRRSDNSCEYAVINYNCKQETTTSEQDTQEYEEVISN</sequence>
<comment type="caution">
    <text evidence="1">The sequence shown here is derived from an EMBL/GenBank/DDBJ whole genome shotgun (WGS) entry which is preliminary data.</text>
</comment>
<accession>A0A401NZ71</accession>
<dbReference type="OrthoDB" id="8823624at2759"/>
<evidence type="ECO:0000313" key="2">
    <source>
        <dbReference type="Proteomes" id="UP000288216"/>
    </source>
</evidence>
<dbReference type="Proteomes" id="UP000288216">
    <property type="component" value="Unassembled WGS sequence"/>
</dbReference>
<protein>
    <submittedName>
        <fullName evidence="1">Uncharacterized protein</fullName>
    </submittedName>
</protein>
<evidence type="ECO:0000313" key="1">
    <source>
        <dbReference type="EMBL" id="GCB66154.1"/>
    </source>
</evidence>
<name>A0A401NZ71_SCYTO</name>
<keyword evidence="2" id="KW-1185">Reference proteome</keyword>
<organism evidence="1 2">
    <name type="scientific">Scyliorhinus torazame</name>
    <name type="common">Cloudy catshark</name>
    <name type="synonym">Catulus torazame</name>
    <dbReference type="NCBI Taxonomy" id="75743"/>
    <lineage>
        <taxon>Eukaryota</taxon>
        <taxon>Metazoa</taxon>
        <taxon>Chordata</taxon>
        <taxon>Craniata</taxon>
        <taxon>Vertebrata</taxon>
        <taxon>Chondrichthyes</taxon>
        <taxon>Elasmobranchii</taxon>
        <taxon>Galeomorphii</taxon>
        <taxon>Galeoidea</taxon>
        <taxon>Carcharhiniformes</taxon>
        <taxon>Scyliorhinidae</taxon>
        <taxon>Scyliorhinus</taxon>
    </lineage>
</organism>
<dbReference type="AlphaFoldDB" id="A0A401NZ71"/>
<proteinExistence type="predicted"/>